<protein>
    <submittedName>
        <fullName evidence="1">Uncharacterized protein</fullName>
    </submittedName>
</protein>
<accession>A0ABP5ETN9</accession>
<gene>
    <name evidence="1" type="ORF">GCM10009838_87390</name>
</gene>
<evidence type="ECO:0000313" key="2">
    <source>
        <dbReference type="Proteomes" id="UP001499854"/>
    </source>
</evidence>
<proteinExistence type="predicted"/>
<name>A0ABP5ETN9_9ACTN</name>
<comment type="caution">
    <text evidence="1">The sequence shown here is derived from an EMBL/GenBank/DDBJ whole genome shotgun (WGS) entry which is preliminary data.</text>
</comment>
<evidence type="ECO:0000313" key="1">
    <source>
        <dbReference type="EMBL" id="GAA2007582.1"/>
    </source>
</evidence>
<reference evidence="2" key="1">
    <citation type="journal article" date="2019" name="Int. J. Syst. Evol. Microbiol.">
        <title>The Global Catalogue of Microorganisms (GCM) 10K type strain sequencing project: providing services to taxonomists for standard genome sequencing and annotation.</title>
        <authorList>
            <consortium name="The Broad Institute Genomics Platform"/>
            <consortium name="The Broad Institute Genome Sequencing Center for Infectious Disease"/>
            <person name="Wu L."/>
            <person name="Ma J."/>
        </authorList>
    </citation>
    <scope>NUCLEOTIDE SEQUENCE [LARGE SCALE GENOMIC DNA]</scope>
    <source>
        <strain evidence="2">JCM 16013</strain>
    </source>
</reference>
<organism evidence="1 2">
    <name type="scientific">Catenulispora subtropica</name>
    <dbReference type="NCBI Taxonomy" id="450798"/>
    <lineage>
        <taxon>Bacteria</taxon>
        <taxon>Bacillati</taxon>
        <taxon>Actinomycetota</taxon>
        <taxon>Actinomycetes</taxon>
        <taxon>Catenulisporales</taxon>
        <taxon>Catenulisporaceae</taxon>
        <taxon>Catenulispora</taxon>
    </lineage>
</organism>
<dbReference type="Proteomes" id="UP001499854">
    <property type="component" value="Unassembled WGS sequence"/>
</dbReference>
<keyword evidence="2" id="KW-1185">Reference proteome</keyword>
<dbReference type="EMBL" id="BAAAQM010000098">
    <property type="protein sequence ID" value="GAA2007582.1"/>
    <property type="molecule type" value="Genomic_DNA"/>
</dbReference>
<sequence>MGAPFGAVVEVNGRSVASRIHTDGPPAATACGALSAVSDNADSARLTRRRKDVLGRMRMADSGL</sequence>